<dbReference type="InParanoid" id="M4C1V7"/>
<evidence type="ECO:0000313" key="2">
    <source>
        <dbReference type="Proteomes" id="UP000011713"/>
    </source>
</evidence>
<dbReference type="VEuPathDB" id="FungiDB:HpaG813058"/>
<dbReference type="Proteomes" id="UP000011713">
    <property type="component" value="Unassembled WGS sequence"/>
</dbReference>
<organism evidence="1 2">
    <name type="scientific">Hyaloperonospora arabidopsidis (strain Emoy2)</name>
    <name type="common">Downy mildew agent</name>
    <name type="synonym">Peronospora arabidopsidis</name>
    <dbReference type="NCBI Taxonomy" id="559515"/>
    <lineage>
        <taxon>Eukaryota</taxon>
        <taxon>Sar</taxon>
        <taxon>Stramenopiles</taxon>
        <taxon>Oomycota</taxon>
        <taxon>Peronosporomycetes</taxon>
        <taxon>Peronosporales</taxon>
        <taxon>Peronosporaceae</taxon>
        <taxon>Hyaloperonospora</taxon>
    </lineage>
</organism>
<evidence type="ECO:0000313" key="1">
    <source>
        <dbReference type="EnsemblProtists" id="HpaP813058"/>
    </source>
</evidence>
<accession>M4C1V7</accession>
<dbReference type="HOGENOM" id="CLU_3018378_0_0_1"/>
<protein>
    <submittedName>
        <fullName evidence="1">Uncharacterized protein</fullName>
    </submittedName>
</protein>
<dbReference type="EnsemblProtists" id="HpaT813057">
    <property type="protein sequence ID" value="HpaP813057"/>
    <property type="gene ID" value="HpaG813057"/>
</dbReference>
<sequence length="56" mass="6419">MLKVCGSLPADRLTSINIWMYDVLQSYWQLGIVHILQAIFARKCRCRDATLPNSAH</sequence>
<dbReference type="EnsemblProtists" id="HpaT813058">
    <property type="protein sequence ID" value="HpaP813058"/>
    <property type="gene ID" value="HpaG813058"/>
</dbReference>
<reference evidence="2" key="1">
    <citation type="journal article" date="2010" name="Science">
        <title>Signatures of adaptation to obligate biotrophy in the Hyaloperonospora arabidopsidis genome.</title>
        <authorList>
            <person name="Baxter L."/>
            <person name="Tripathy S."/>
            <person name="Ishaque N."/>
            <person name="Boot N."/>
            <person name="Cabral A."/>
            <person name="Kemen E."/>
            <person name="Thines M."/>
            <person name="Ah-Fong A."/>
            <person name="Anderson R."/>
            <person name="Badejoko W."/>
            <person name="Bittner-Eddy P."/>
            <person name="Boore J.L."/>
            <person name="Chibucos M.C."/>
            <person name="Coates M."/>
            <person name="Dehal P."/>
            <person name="Delehaunty K."/>
            <person name="Dong S."/>
            <person name="Downton P."/>
            <person name="Dumas B."/>
            <person name="Fabro G."/>
            <person name="Fronick C."/>
            <person name="Fuerstenberg S.I."/>
            <person name="Fulton L."/>
            <person name="Gaulin E."/>
            <person name="Govers F."/>
            <person name="Hughes L."/>
            <person name="Humphray S."/>
            <person name="Jiang R.H."/>
            <person name="Judelson H."/>
            <person name="Kamoun S."/>
            <person name="Kyung K."/>
            <person name="Meijer H."/>
            <person name="Minx P."/>
            <person name="Morris P."/>
            <person name="Nelson J."/>
            <person name="Phuntumart V."/>
            <person name="Qutob D."/>
            <person name="Rehmany A."/>
            <person name="Rougon-Cardoso A."/>
            <person name="Ryden P."/>
            <person name="Torto-Alalibo T."/>
            <person name="Studholme D."/>
            <person name="Wang Y."/>
            <person name="Win J."/>
            <person name="Wood J."/>
            <person name="Clifton S.W."/>
            <person name="Rogers J."/>
            <person name="Van den Ackerveken G."/>
            <person name="Jones J.D."/>
            <person name="McDowell J.M."/>
            <person name="Beynon J."/>
            <person name="Tyler B.M."/>
        </authorList>
    </citation>
    <scope>NUCLEOTIDE SEQUENCE [LARGE SCALE GENOMIC DNA]</scope>
    <source>
        <strain evidence="2">Emoy2</strain>
    </source>
</reference>
<proteinExistence type="predicted"/>
<name>M4C1V7_HYAAE</name>
<dbReference type="AlphaFoldDB" id="M4C1V7"/>
<keyword evidence="2" id="KW-1185">Reference proteome</keyword>
<reference evidence="1" key="2">
    <citation type="submission" date="2015-06" db="UniProtKB">
        <authorList>
            <consortium name="EnsemblProtists"/>
        </authorList>
    </citation>
    <scope>IDENTIFICATION</scope>
    <source>
        <strain evidence="1">Emoy2</strain>
    </source>
</reference>
<dbReference type="EMBL" id="JH598106">
    <property type="status" value="NOT_ANNOTATED_CDS"/>
    <property type="molecule type" value="Genomic_DNA"/>
</dbReference>